<proteinExistence type="inferred from homology"/>
<dbReference type="FunFam" id="3.30.300.30:FF:000010">
    <property type="entry name" value="Enterobactin synthetase component F"/>
    <property type="match status" value="2"/>
</dbReference>
<evidence type="ECO:0000256" key="3">
    <source>
        <dbReference type="ARBA" id="ARBA00022450"/>
    </source>
</evidence>
<dbReference type="InterPro" id="IPR023213">
    <property type="entry name" value="CAT-like_dom_sf"/>
</dbReference>
<dbReference type="PANTHER" id="PTHR45527">
    <property type="entry name" value="NONRIBOSOMAL PEPTIDE SYNTHETASE"/>
    <property type="match status" value="1"/>
</dbReference>
<dbReference type="InterPro" id="IPR020845">
    <property type="entry name" value="AMP-binding_CS"/>
</dbReference>
<keyword evidence="4" id="KW-0597">Phosphoprotein</keyword>
<dbReference type="PROSITE" id="PS00012">
    <property type="entry name" value="PHOSPHOPANTETHEINE"/>
    <property type="match status" value="1"/>
</dbReference>
<dbReference type="InterPro" id="IPR009081">
    <property type="entry name" value="PP-bd_ACP"/>
</dbReference>
<dbReference type="FunFam" id="1.10.1200.10:FF:000016">
    <property type="entry name" value="Non-ribosomal peptide synthase"/>
    <property type="match status" value="1"/>
</dbReference>
<dbReference type="RefSeq" id="WP_161021314.1">
    <property type="nucleotide sequence ID" value="NZ_WWCP01000042.1"/>
</dbReference>
<dbReference type="Pfam" id="PF00975">
    <property type="entry name" value="Thioesterase"/>
    <property type="match status" value="2"/>
</dbReference>
<evidence type="ECO:0000313" key="7">
    <source>
        <dbReference type="Proteomes" id="UP000474565"/>
    </source>
</evidence>
<dbReference type="CDD" id="cd19531">
    <property type="entry name" value="LCL_NRPS-like"/>
    <property type="match status" value="2"/>
</dbReference>
<dbReference type="InterPro" id="IPR010071">
    <property type="entry name" value="AA_adenyl_dom"/>
</dbReference>
<dbReference type="InterPro" id="IPR025110">
    <property type="entry name" value="AMP-bd_C"/>
</dbReference>
<comment type="caution">
    <text evidence="6">The sequence shown here is derived from an EMBL/GenBank/DDBJ whole genome shotgun (WGS) entry which is preliminary data.</text>
</comment>
<dbReference type="PROSITE" id="PS50075">
    <property type="entry name" value="CARRIER"/>
    <property type="match status" value="2"/>
</dbReference>
<dbReference type="GO" id="GO:0043041">
    <property type="term" value="P:amino acid activation for nonribosomal peptide biosynthetic process"/>
    <property type="evidence" value="ECO:0007669"/>
    <property type="project" value="TreeGrafter"/>
</dbReference>
<dbReference type="Pfam" id="PF00668">
    <property type="entry name" value="Condensation"/>
    <property type="match status" value="2"/>
</dbReference>
<dbReference type="Pfam" id="PF00501">
    <property type="entry name" value="AMP-binding"/>
    <property type="match status" value="2"/>
</dbReference>
<dbReference type="Gene3D" id="2.30.38.10">
    <property type="entry name" value="Luciferase, Domain 3"/>
    <property type="match status" value="2"/>
</dbReference>
<dbReference type="SMART" id="SM00824">
    <property type="entry name" value="PKS_TE"/>
    <property type="match status" value="1"/>
</dbReference>
<evidence type="ECO:0000256" key="2">
    <source>
        <dbReference type="ARBA" id="ARBA00006432"/>
    </source>
</evidence>
<dbReference type="PANTHER" id="PTHR45527:SF1">
    <property type="entry name" value="FATTY ACID SYNTHASE"/>
    <property type="match status" value="1"/>
</dbReference>
<dbReference type="SUPFAM" id="SSF52777">
    <property type="entry name" value="CoA-dependent acyltransferases"/>
    <property type="match status" value="4"/>
</dbReference>
<dbReference type="Proteomes" id="UP000474565">
    <property type="component" value="Unassembled WGS sequence"/>
</dbReference>
<dbReference type="Gene3D" id="1.10.1200.10">
    <property type="entry name" value="ACP-like"/>
    <property type="match status" value="2"/>
</dbReference>
<dbReference type="FunFam" id="1.10.1200.10:FF:000005">
    <property type="entry name" value="Nonribosomal peptide synthetase 1"/>
    <property type="match status" value="1"/>
</dbReference>
<dbReference type="InterPro" id="IPR036736">
    <property type="entry name" value="ACP-like_sf"/>
</dbReference>
<dbReference type="PROSITE" id="PS00455">
    <property type="entry name" value="AMP_BINDING"/>
    <property type="match status" value="2"/>
</dbReference>
<dbReference type="InterPro" id="IPR000873">
    <property type="entry name" value="AMP-dep_synth/lig_dom"/>
</dbReference>
<dbReference type="SUPFAM" id="SSF47336">
    <property type="entry name" value="ACP-like"/>
    <property type="match status" value="2"/>
</dbReference>
<dbReference type="SMART" id="SM00823">
    <property type="entry name" value="PKS_PP"/>
    <property type="match status" value="2"/>
</dbReference>
<dbReference type="InterPro" id="IPR001242">
    <property type="entry name" value="Condensation_dom"/>
</dbReference>
<feature type="domain" description="Carrier" evidence="5">
    <location>
        <begin position="2075"/>
        <end position="2150"/>
    </location>
</feature>
<dbReference type="GO" id="GO:0031177">
    <property type="term" value="F:phosphopantetheine binding"/>
    <property type="evidence" value="ECO:0007669"/>
    <property type="project" value="InterPro"/>
</dbReference>
<name>A0A6L8MSB5_9BURK</name>
<dbReference type="GO" id="GO:0005829">
    <property type="term" value="C:cytosol"/>
    <property type="evidence" value="ECO:0007669"/>
    <property type="project" value="TreeGrafter"/>
</dbReference>
<dbReference type="Gene3D" id="3.30.300.30">
    <property type="match status" value="2"/>
</dbReference>
<dbReference type="InterPro" id="IPR045851">
    <property type="entry name" value="AMP-bd_C_sf"/>
</dbReference>
<organism evidence="6 7">
    <name type="scientific">Duganella lactea</name>
    <dbReference type="NCBI Taxonomy" id="2692173"/>
    <lineage>
        <taxon>Bacteria</taxon>
        <taxon>Pseudomonadati</taxon>
        <taxon>Pseudomonadota</taxon>
        <taxon>Betaproteobacteria</taxon>
        <taxon>Burkholderiales</taxon>
        <taxon>Oxalobacteraceae</taxon>
        <taxon>Telluria group</taxon>
        <taxon>Duganella</taxon>
    </lineage>
</organism>
<dbReference type="Gene3D" id="3.30.559.10">
    <property type="entry name" value="Chloramphenicol acetyltransferase-like domain"/>
    <property type="match status" value="2"/>
</dbReference>
<dbReference type="GO" id="GO:0003824">
    <property type="term" value="F:catalytic activity"/>
    <property type="evidence" value="ECO:0007669"/>
    <property type="project" value="InterPro"/>
</dbReference>
<evidence type="ECO:0000313" key="6">
    <source>
        <dbReference type="EMBL" id="MYM84904.1"/>
    </source>
</evidence>
<dbReference type="Gene3D" id="3.40.50.1820">
    <property type="entry name" value="alpha/beta hydrolase"/>
    <property type="match status" value="2"/>
</dbReference>
<dbReference type="CDD" id="cd05930">
    <property type="entry name" value="A_NRPS"/>
    <property type="match status" value="2"/>
</dbReference>
<feature type="domain" description="Carrier" evidence="5">
    <location>
        <begin position="1016"/>
        <end position="1091"/>
    </location>
</feature>
<dbReference type="Gene3D" id="3.30.559.30">
    <property type="entry name" value="Nonribosomal peptide synthetase, condensation domain"/>
    <property type="match status" value="2"/>
</dbReference>
<dbReference type="Gene3D" id="3.40.50.980">
    <property type="match status" value="4"/>
</dbReference>
<dbReference type="GO" id="GO:0072330">
    <property type="term" value="P:monocarboxylic acid biosynthetic process"/>
    <property type="evidence" value="ECO:0007669"/>
    <property type="project" value="UniProtKB-ARBA"/>
</dbReference>
<dbReference type="Pfam" id="PF13193">
    <property type="entry name" value="AMP-binding_C"/>
    <property type="match status" value="2"/>
</dbReference>
<gene>
    <name evidence="6" type="ORF">GTP44_23520</name>
</gene>
<dbReference type="FunFam" id="3.30.559.10:FF:000012">
    <property type="entry name" value="Non-ribosomal peptide synthetase"/>
    <property type="match status" value="2"/>
</dbReference>
<dbReference type="Pfam" id="PF00550">
    <property type="entry name" value="PP-binding"/>
    <property type="match status" value="2"/>
</dbReference>
<dbReference type="GO" id="GO:0044550">
    <property type="term" value="P:secondary metabolite biosynthetic process"/>
    <property type="evidence" value="ECO:0007669"/>
    <property type="project" value="UniProtKB-ARBA"/>
</dbReference>
<dbReference type="FunFam" id="2.30.38.10:FF:000001">
    <property type="entry name" value="Non-ribosomal peptide synthetase PvdI"/>
    <property type="match status" value="2"/>
</dbReference>
<dbReference type="FunFam" id="3.40.50.12780:FF:000012">
    <property type="entry name" value="Non-ribosomal peptide synthetase"/>
    <property type="match status" value="2"/>
</dbReference>
<dbReference type="NCBIfam" id="NF003417">
    <property type="entry name" value="PRK04813.1"/>
    <property type="match status" value="2"/>
</dbReference>
<dbReference type="InterPro" id="IPR006162">
    <property type="entry name" value="Ppantetheine_attach_site"/>
</dbReference>
<dbReference type="NCBIfam" id="TIGR01733">
    <property type="entry name" value="AA-adenyl-dom"/>
    <property type="match status" value="2"/>
</dbReference>
<comment type="cofactor">
    <cofactor evidence="1">
        <name>pantetheine 4'-phosphate</name>
        <dbReference type="ChEBI" id="CHEBI:47942"/>
    </cofactor>
</comment>
<sequence length="2705" mass="294521">MNNTNQDLERLKRAIKLQRLQQRNAQPDSAVDKAAIQPVSREGQLPLTWAQRSLWFLDQLDQAAGAAYHMPVALRLRGQLNYAALRATLDRLISRHESLRTRFALVDGEPVQEIVPADAGFVLEEHDLSAMHEAQQSAAVVRLSQDEASRPFDLAQGPLIRGQLLTLSSQEWVLLITQHHIISDAWSSGIFVREVRELYTAFAQGKDDPLPPLAIQYADYAAWQRSWLQGEVLERQIAFWKKHLGGAPALLELPTDRPRPPQQSYAGSRIHFTLPAELSSGIRELGRVHGATLFMTLQAAFAVLMSRLSGQDDVVLGTSMSNRNMEEIESLIGFFVNMRALRVKLDDDPSIDALLERVKGVTLEAYAHQDLPFEQVVEALQPTRSMSYSPVFQVMLTMQNTPGGGELALPGLSLSVLEQEASTTHFDLSLTLRDLPSGIEGTFEYATDLFDRTTIERIAQHWQTLMAAMVADPGKSVSRLPMLTPADYRLLTKDLNATQRAYPSESLLHQLFEAQAALQPNVAAVVARGRQLSYSELNARANVLAHRLRTLGVQPDDRVAICAGRSLEMIVGILGILKAGGAYVPLDPDSPAERLAHMMADCRPRALLIEGSNAAALVADTIPVINLQDVDLSSCVDEQMQNLAVADLTAQHLAYVIYTSGSTGLPKGVMVEHGSAINFWDVLSQGIYLHCQAPLRVAMNASYFFDMSLKALLQLLSGHTVVLVPAEARASGAEMLQFIQHENIQALDCTPSQLELLLQAGLMNGAGKLQRVLIGGEALSAATWDLLSSTKSAIQFYNMYGPTECTVDATIGLINGAGTSRNIGQPVANTQIYILDAHLQPVPLGVTGELYIGGVQVARGYLNRPELTAQRFVADPFGAAGGRLYRTGDLARWRPEGVIEYLGRNDFQVKVRGFRIELGEIEARLAACDGVREAVVIAREDVAGDKRLVAYLLAQPGAVLAAAALREQLSQHLAEYMVPSAFVVLEAYPLTPNGKLDRKALPAPDQAAVATRAYAAPQGEIETAVAQIWQELLGLEQVGRHDHFFELGGHSLMTVQLVSRLRALFRVDLELREVFEHPTLIALSRVLSSAEHSTMTALMAVDRGDPLPLSWAQRSLWFLDQFDKAAGAAYRMPVSLRLKGRLDLAALQATLDRIMARHESLRTCFVVQDGEPVQVIAPANCGFALTQHDMSGLHDSEQEVAMARWNDEEAARPFDLACGPLIRGSLLKIAEDEFILSINYHHIISDGWSTGILVREVRTLYSAFVQGLPDPLAPLAIQYADYAAWQRGWLQGEVLERQLGYWKQHLGGAPALLELPTDRPRPAQQSYAGDRVHFTLPAVLTSGLRELSRAHGATLFMTLQAAFVVLMGRLSGQSDIVLGTSMANRRRAEVENLIGFFVNMRALRVKLDDDPDVNALLARVKADTLEAYAHQDLPFEQVVEALQPVRSMSYSPLFQVMLTMQNTPDGGPLVLPQLTLSPVEQKGSSTHFDLSLTLFDHPDQIEGVFDYATVLFDASTIERMAAQWRLLLTAMVADPAQRVSRLPVIDEQGLQQLLLEFNATERAYPVEQKVHQLFEEHAARQPGAVALVVGDVKLSYGELNARANQVAHRLLALGVGTDARVAICAERSVEMVVGLLGILKAGGAYVPLDPAYPVERLAYMLEDSAPVALLQYGWQAPAGLAMPVLALGDASTWSGYSADNPAVPVLSSQLAYVIYTSGSTGKPKGVMIEHAGLSNYLQWALADYCQLQGHSSIVSSPIAFDATITSLYLPLVSGNAVTLLRDGDEVSGLEALLRTQQHWGLVKITPAHLAMLGQSLRDHGAPCDVGLFVVGGEALPMSTVALWREICPQARIVNEYGPTETVVGCITHDAPPVANDERDVPIGRPIGNTQIYILDAHMQPVPVGVTGEIYIGGAGVARGYLNRPELTAQRFIADPFGAAGGRLYRTGDLARWRPEGVIEYLGRNDFQVKVRGFRIELGEIEARLAACDGVREAVVIAREDVAGDKRLVAYLLAQPGAVLAAAALREQLLQHLAEYMVPSAFVVLEAYPLTPNGKLDRKALPVPDQAAVATRAYAAPQGEIETAVARIWQELLGLEQVGRHDHFFELGGHSLLAVQMMSRLRQMLRINAALRELFIHPVLVDFVKAISVRGDDHQGNVAAIRTTGSQAPLFFVHPAGGQVDAARRLAAVLDAEIPVYGLVATGLEAGELPLSSVEDMAARYLGEIRKVQPQGPYRLAGWSAGGMIAYEIANQLVSLDETVEYLGLIDTPNNGGSGLVQPKAEPGVDDTVVLLLWLLREWPELEVLRPLAAVGNASQFLRECQIKELFVADIDTATFLRHLRVWQSTSQAVQQYVPAPLSAPLTLFIAKEVVRTDETLGWGELMGARLRRIPANGNHLSIMDSPHIAELGRAMSEQLNAGGDPTPPPERAYSPRVIIQKGTVGKSPVFCIPGAGASVTSFCALAEALGNAIPVIGLQPRGLCGILAPYGDVETAADANLRAMWEQQPEGPYHLVGHSFGGWVALEMARRLLAEGAEVSTLMLIDSTPPPDNGLSDRRFTRVQGLLRLTELFELSVGKPLGVAEGDFTGLSGDAQIALLLSKTIASGLVPPKTTLQTLKGVFRAFMAALNTRYEPASAYSGALQLVLAESPRHSCLPEGAISAFARWRRYAPRAAMLESAGNHVTVLHSRNVAELADWIHATLLEPSK</sequence>
<protein>
    <submittedName>
        <fullName evidence="6">Amino acid adenylation domain-containing protein</fullName>
    </submittedName>
</protein>
<evidence type="ECO:0000256" key="4">
    <source>
        <dbReference type="ARBA" id="ARBA00022553"/>
    </source>
</evidence>
<dbReference type="InterPro" id="IPR020806">
    <property type="entry name" value="PKS_PP-bd"/>
</dbReference>
<dbReference type="SUPFAM" id="SSF56801">
    <property type="entry name" value="Acetyl-CoA synthetase-like"/>
    <property type="match status" value="2"/>
</dbReference>
<accession>A0A6L8MSB5</accession>
<dbReference type="InterPro" id="IPR020802">
    <property type="entry name" value="TesA-like"/>
</dbReference>
<evidence type="ECO:0000259" key="5">
    <source>
        <dbReference type="PROSITE" id="PS50075"/>
    </source>
</evidence>
<dbReference type="SUPFAM" id="SSF53474">
    <property type="entry name" value="alpha/beta-Hydrolases"/>
    <property type="match status" value="2"/>
</dbReference>
<dbReference type="EMBL" id="WWCP01000042">
    <property type="protein sequence ID" value="MYM84904.1"/>
    <property type="molecule type" value="Genomic_DNA"/>
</dbReference>
<dbReference type="InterPro" id="IPR001031">
    <property type="entry name" value="Thioesterase"/>
</dbReference>
<reference evidence="6 7" key="1">
    <citation type="submission" date="2019-12" db="EMBL/GenBank/DDBJ databases">
        <title>Novel species isolated from a subtropical stream in China.</title>
        <authorList>
            <person name="Lu H."/>
        </authorList>
    </citation>
    <scope>NUCLEOTIDE SEQUENCE [LARGE SCALE GENOMIC DNA]</scope>
    <source>
        <strain evidence="6 7">FT50W</strain>
    </source>
</reference>
<keyword evidence="3" id="KW-0596">Phosphopantetheine</keyword>
<comment type="similarity">
    <text evidence="2">Belongs to the ATP-dependent AMP-binding enzyme family.</text>
</comment>
<dbReference type="FunFam" id="3.40.50.980:FF:000001">
    <property type="entry name" value="Non-ribosomal peptide synthetase"/>
    <property type="match status" value="2"/>
</dbReference>
<evidence type="ECO:0000256" key="1">
    <source>
        <dbReference type="ARBA" id="ARBA00001957"/>
    </source>
</evidence>
<dbReference type="InterPro" id="IPR029058">
    <property type="entry name" value="AB_hydrolase_fold"/>
</dbReference>